<dbReference type="PROSITE" id="PS50157">
    <property type="entry name" value="ZINC_FINGER_C2H2_2"/>
    <property type="match status" value="1"/>
</dbReference>
<feature type="compositionally biased region" description="Basic and acidic residues" evidence="3">
    <location>
        <begin position="463"/>
        <end position="474"/>
    </location>
</feature>
<evidence type="ECO:0000259" key="5">
    <source>
        <dbReference type="PROSITE" id="PS51915"/>
    </source>
</evidence>
<keyword evidence="2" id="KW-0479">Metal-binding</keyword>
<evidence type="ECO:0000313" key="7">
    <source>
        <dbReference type="Proteomes" id="UP001549920"/>
    </source>
</evidence>
<dbReference type="PROSITE" id="PS00028">
    <property type="entry name" value="ZINC_FINGER_C2H2_1"/>
    <property type="match status" value="1"/>
</dbReference>
<dbReference type="Pfam" id="PF07776">
    <property type="entry name" value="zf-AD"/>
    <property type="match status" value="1"/>
</dbReference>
<feature type="compositionally biased region" description="Basic and acidic residues" evidence="3">
    <location>
        <begin position="260"/>
        <end position="270"/>
    </location>
</feature>
<accession>A0ABR3HE18</accession>
<feature type="binding site" evidence="2">
    <location>
        <position position="53"/>
    </location>
    <ligand>
        <name>Zn(2+)</name>
        <dbReference type="ChEBI" id="CHEBI:29105"/>
    </ligand>
</feature>
<keyword evidence="7" id="KW-1185">Reference proteome</keyword>
<feature type="region of interest" description="Disordered" evidence="3">
    <location>
        <begin position="227"/>
        <end position="322"/>
    </location>
</feature>
<evidence type="ECO:0000256" key="2">
    <source>
        <dbReference type="PROSITE-ProRule" id="PRU01263"/>
    </source>
</evidence>
<reference evidence="6 7" key="1">
    <citation type="submission" date="2024-06" db="EMBL/GenBank/DDBJ databases">
        <title>A chromosome-level genome assembly of beet webworm, Loxostege sticticalis.</title>
        <authorList>
            <person name="Zhang Y."/>
        </authorList>
    </citation>
    <scope>NUCLEOTIDE SEQUENCE [LARGE SCALE GENOMIC DNA]</scope>
    <source>
        <strain evidence="6">AQ026</strain>
        <tissue evidence="6">Whole body</tissue>
    </source>
</reference>
<keyword evidence="2" id="KW-0862">Zinc</keyword>
<protein>
    <recommendedName>
        <fullName evidence="8">ZAD domain-containing protein</fullName>
    </recommendedName>
</protein>
<evidence type="ECO:0000256" key="1">
    <source>
        <dbReference type="PROSITE-ProRule" id="PRU00042"/>
    </source>
</evidence>
<feature type="compositionally biased region" description="Basic and acidic residues" evidence="3">
    <location>
        <begin position="406"/>
        <end position="424"/>
    </location>
</feature>
<feature type="domain" description="ZAD" evidence="5">
    <location>
        <begin position="48"/>
        <end position="120"/>
    </location>
</feature>
<dbReference type="InterPro" id="IPR013087">
    <property type="entry name" value="Znf_C2H2_type"/>
</dbReference>
<dbReference type="PANTHER" id="PTHR39942:SF1">
    <property type="entry name" value="BCDNA.LD26519-RELATED"/>
    <property type="match status" value="1"/>
</dbReference>
<feature type="binding site" evidence="2">
    <location>
        <position position="93"/>
    </location>
    <ligand>
        <name>Zn(2+)</name>
        <dbReference type="ChEBI" id="CHEBI:29105"/>
    </ligand>
</feature>
<gene>
    <name evidence="6" type="ORF">ABMA27_008137</name>
</gene>
<feature type="compositionally biased region" description="Basic and acidic residues" evidence="3">
    <location>
        <begin position="234"/>
        <end position="248"/>
    </location>
</feature>
<dbReference type="Gene3D" id="3.40.1800.20">
    <property type="match status" value="1"/>
</dbReference>
<evidence type="ECO:0000259" key="4">
    <source>
        <dbReference type="PROSITE" id="PS50157"/>
    </source>
</evidence>
<sequence length="772" mass="85890">MGKKKPKAKPSKPAAAGVESNSVSVPNKTDIEAIAAAICSANQAVFMKVCRLCESKDGPFLNIFDADKVTAKKIDELMPFGIAENDDLPHKICFRCSAKVEELYEFIQKCIKTQHNLNTTLGKKEPIQTKTRMRTIWEEKLNKSNMSNDAICDALIKKAMEGIKDIPLKPLPLEDVEPEPPTTVKKVAKPRTESPKPAPELNDKSDDDVRIKNMKLDLDKCDKKFIPTRSSRSKKSDGLLDGLPDYKKIKNNSKQSIETNGKKEKEESMSLKKKPVQISSDEEVISSETDDSDKNPPPSKPRPVQEAPKPIEPPKPVEPPKPFDIMDHVSMIKVNGVGVLFQCRLCNRNFLKKDVVATHGCAKTGVPKVDPIKPVAPPEPPKVPTVKYINTKIDGELGKPSPVKSDQMKADLEPKKPSIPESRPKPRIGPASKVKKINNHNSLIGMTVAPIEDDKSNTAPKDPPPKDSSPKDTPVKPISKSPPVTPSTAVPSVQFPAVPSLNSRYKLVPGPNNTFQLVEEAIAASHSTETDIYSKKRKSEEVKNTESKKSKPVSEVSHRYKSAHNPEVIHVEDQLPSVHRRPEDQPYPVGLFQTLPHHSSIYSSAVPPDPPTFTTPAMKKQSYTIVQTGNPSKLLISTKPQPPIEEAPKKRTKKSKHEVRPASDQPFNVTLEDAAHPKDHGFFNFINVDPLLQPSYVLPTDNIIQESQISTSTSVLKAAVDNKDKEKDKYSCNMCGEHFSREKKLLAHIQLHYSKMDEEDMQREKNNKRRRK</sequence>
<comment type="caution">
    <text evidence="6">The sequence shown here is derived from an EMBL/GenBank/DDBJ whole genome shotgun (WGS) entry which is preliminary data.</text>
</comment>
<feature type="compositionally biased region" description="Basic residues" evidence="3">
    <location>
        <begin position="1"/>
        <end position="10"/>
    </location>
</feature>
<feature type="compositionally biased region" description="Acidic residues" evidence="3">
    <location>
        <begin position="280"/>
        <end position="291"/>
    </location>
</feature>
<dbReference type="PROSITE" id="PS51915">
    <property type="entry name" value="ZAD"/>
    <property type="match status" value="1"/>
</dbReference>
<evidence type="ECO:0008006" key="8">
    <source>
        <dbReference type="Google" id="ProtNLM"/>
    </source>
</evidence>
<feature type="domain" description="C2H2-type" evidence="4">
    <location>
        <begin position="730"/>
        <end position="757"/>
    </location>
</feature>
<feature type="region of interest" description="Disordered" evidence="3">
    <location>
        <begin position="393"/>
        <end position="494"/>
    </location>
</feature>
<organism evidence="6 7">
    <name type="scientific">Loxostege sticticalis</name>
    <name type="common">Beet webworm moth</name>
    <dbReference type="NCBI Taxonomy" id="481309"/>
    <lineage>
        <taxon>Eukaryota</taxon>
        <taxon>Metazoa</taxon>
        <taxon>Ecdysozoa</taxon>
        <taxon>Arthropoda</taxon>
        <taxon>Hexapoda</taxon>
        <taxon>Insecta</taxon>
        <taxon>Pterygota</taxon>
        <taxon>Neoptera</taxon>
        <taxon>Endopterygota</taxon>
        <taxon>Lepidoptera</taxon>
        <taxon>Glossata</taxon>
        <taxon>Ditrysia</taxon>
        <taxon>Pyraloidea</taxon>
        <taxon>Crambidae</taxon>
        <taxon>Pyraustinae</taxon>
        <taxon>Loxostege</taxon>
    </lineage>
</organism>
<evidence type="ECO:0000256" key="3">
    <source>
        <dbReference type="SAM" id="MobiDB-lite"/>
    </source>
</evidence>
<dbReference type="SMART" id="SM00355">
    <property type="entry name" value="ZnF_C2H2"/>
    <property type="match status" value="1"/>
</dbReference>
<feature type="region of interest" description="Disordered" evidence="3">
    <location>
        <begin position="170"/>
        <end position="209"/>
    </location>
</feature>
<dbReference type="Gene3D" id="3.30.160.60">
    <property type="entry name" value="Classic Zinc Finger"/>
    <property type="match status" value="1"/>
</dbReference>
<feature type="binding site" evidence="2">
    <location>
        <position position="50"/>
    </location>
    <ligand>
        <name>Zn(2+)</name>
        <dbReference type="ChEBI" id="CHEBI:29105"/>
    </ligand>
</feature>
<feature type="compositionally biased region" description="Pro residues" evidence="3">
    <location>
        <begin position="310"/>
        <end position="322"/>
    </location>
</feature>
<dbReference type="EMBL" id="JBEUOH010000021">
    <property type="protein sequence ID" value="KAL0868687.1"/>
    <property type="molecule type" value="Genomic_DNA"/>
</dbReference>
<name>A0ABR3HE18_LOXSC</name>
<dbReference type="InterPro" id="IPR012934">
    <property type="entry name" value="Znf_AD"/>
</dbReference>
<dbReference type="PANTHER" id="PTHR39942">
    <property type="entry name" value="BCDNA.LD26519-RELATED"/>
    <property type="match status" value="1"/>
</dbReference>
<keyword evidence="1" id="KW-0863">Zinc-finger</keyword>
<feature type="compositionally biased region" description="Low complexity" evidence="3">
    <location>
        <begin position="475"/>
        <end position="493"/>
    </location>
</feature>
<feature type="region of interest" description="Disordered" evidence="3">
    <location>
        <begin position="1"/>
        <end position="21"/>
    </location>
</feature>
<feature type="binding site" evidence="2">
    <location>
        <position position="96"/>
    </location>
    <ligand>
        <name>Zn(2+)</name>
        <dbReference type="ChEBI" id="CHEBI:29105"/>
    </ligand>
</feature>
<feature type="region of interest" description="Disordered" evidence="3">
    <location>
        <begin position="633"/>
        <end position="662"/>
    </location>
</feature>
<proteinExistence type="predicted"/>
<feature type="region of interest" description="Disordered" evidence="3">
    <location>
        <begin position="525"/>
        <end position="569"/>
    </location>
</feature>
<dbReference type="SUPFAM" id="SSF57716">
    <property type="entry name" value="Glucocorticoid receptor-like (DNA-binding domain)"/>
    <property type="match status" value="1"/>
</dbReference>
<dbReference type="SMART" id="SM00868">
    <property type="entry name" value="zf-AD"/>
    <property type="match status" value="1"/>
</dbReference>
<dbReference type="Proteomes" id="UP001549920">
    <property type="component" value="Unassembled WGS sequence"/>
</dbReference>
<evidence type="ECO:0000313" key="6">
    <source>
        <dbReference type="EMBL" id="KAL0868687.1"/>
    </source>
</evidence>
<feature type="compositionally biased region" description="Basic and acidic residues" evidence="3">
    <location>
        <begin position="528"/>
        <end position="549"/>
    </location>
</feature>